<dbReference type="EMBL" id="KN848557">
    <property type="protein sequence ID" value="KIR82636.1"/>
    <property type="molecule type" value="Genomic_DNA"/>
</dbReference>
<sequence>MPSESTKEWEKLLAWLEEKHAGFETNLSLRDVPGVVRGLVVTEPVKERSTLLHIPSSAMLNPLTMFAAESTSRPPSKEPMYSIPRHLYPRPTHKMSSTNSSKRIKTSPTSPVTISTGSGESSSHYRQLDTTELVTLHLALSRDPQKRYYSDWQVYLETLPKEFRPWHPLTWVIKSEPGAKNSEADDWNWWNTLYEKHTSSTVKAKIQDVKRRYEADVAVVLDVLVSVLIMSSLFSPTDMWLKRKEEPFKTHSMSSVLNQEDLLWAWLNVNTRSISVPLGLPGPNERMNHTLVPILDMINHSSDPSLNAPRVRQLSTPSPAPRHRLAARRTHKQTPSSDLNGQNPTGYSRNGLHLVPGKIDLRLIAPDREMRKGEEVLFEYGGHSNATLFAEYGFCEVPEAEEDDKWLLLKNGELDVGWIVDKLWEEEVKNNGNEEDAAEKQKALEAIACWGQNTIHTCPGPPHPSHSLLMSLRVLHLPAHSPKLPGIQQGYSTYISPSNELATIASLEDICRRVVKEADKRWKALKKLHSDVNAKDEQDEGKRTVIEMLMGMCVEDKVIAGKVLERIEAGEDLS</sequence>
<keyword evidence="3" id="KW-0949">S-adenosyl-L-methionine</keyword>
<keyword evidence="6" id="KW-1185">Reference proteome</keyword>
<keyword evidence="1" id="KW-0489">Methyltransferase</keyword>
<name>A0ABR5C446_9TREE</name>
<reference evidence="5 6" key="1">
    <citation type="submission" date="2015-01" db="EMBL/GenBank/DDBJ databases">
        <title>The Genome Sequence of Cryptococcus gattii EJB2.</title>
        <authorList>
            <consortium name="The Broad Institute Genomics Platform"/>
            <person name="Cuomo C."/>
            <person name="Litvintseva A."/>
            <person name="Chen Y."/>
            <person name="Heitman J."/>
            <person name="Sun S."/>
            <person name="Springer D."/>
            <person name="Dromer F."/>
            <person name="Young S."/>
            <person name="Zeng Q."/>
            <person name="Gargeya S."/>
            <person name="Abouelleil A."/>
            <person name="Alvarado L."/>
            <person name="Chapman S.B."/>
            <person name="Gainer-Dewar J."/>
            <person name="Goldberg J."/>
            <person name="Griggs A."/>
            <person name="Gujja S."/>
            <person name="Hansen M."/>
            <person name="Howarth C."/>
            <person name="Imamovic A."/>
            <person name="Larimer J."/>
            <person name="Murphy C."/>
            <person name="Naylor J."/>
            <person name="Pearson M."/>
            <person name="Priest M."/>
            <person name="Roberts A."/>
            <person name="Saif S."/>
            <person name="Shea T."/>
            <person name="Sykes S."/>
            <person name="Wortman J."/>
            <person name="Nusbaum C."/>
            <person name="Birren B."/>
        </authorList>
    </citation>
    <scope>NUCLEOTIDE SEQUENCE [LARGE SCALE GENOMIC DNA]</scope>
    <source>
        <strain evidence="5 6">EJB2</strain>
    </source>
</reference>
<feature type="compositionally biased region" description="Polar residues" evidence="4">
    <location>
        <begin position="333"/>
        <end position="348"/>
    </location>
</feature>
<evidence type="ECO:0000256" key="4">
    <source>
        <dbReference type="SAM" id="MobiDB-lite"/>
    </source>
</evidence>
<evidence type="ECO:0000313" key="6">
    <source>
        <dbReference type="Proteomes" id="UP000054272"/>
    </source>
</evidence>
<dbReference type="PANTHER" id="PTHR13271">
    <property type="entry name" value="UNCHARACTERIZED PUTATIVE METHYLTRANSFERASE"/>
    <property type="match status" value="1"/>
</dbReference>
<feature type="compositionally biased region" description="Basic residues" evidence="4">
    <location>
        <begin position="321"/>
        <end position="332"/>
    </location>
</feature>
<dbReference type="Proteomes" id="UP000054272">
    <property type="component" value="Unassembled WGS sequence"/>
</dbReference>
<accession>A0ABR5C446</accession>
<feature type="region of interest" description="Disordered" evidence="4">
    <location>
        <begin position="305"/>
        <end position="351"/>
    </location>
</feature>
<proteinExistence type="predicted"/>
<dbReference type="InterPro" id="IPR050600">
    <property type="entry name" value="SETD3_SETD6_MTase"/>
</dbReference>
<feature type="region of interest" description="Disordered" evidence="4">
    <location>
        <begin position="69"/>
        <end position="126"/>
    </location>
</feature>
<evidence type="ECO:0000256" key="2">
    <source>
        <dbReference type="ARBA" id="ARBA00022679"/>
    </source>
</evidence>
<dbReference type="InterPro" id="IPR046341">
    <property type="entry name" value="SET_dom_sf"/>
</dbReference>
<gene>
    <name evidence="5" type="ORF">I306_00233</name>
</gene>
<evidence type="ECO:0008006" key="7">
    <source>
        <dbReference type="Google" id="ProtNLM"/>
    </source>
</evidence>
<dbReference type="PANTHER" id="PTHR13271:SF47">
    <property type="entry name" value="ACTIN-HISTIDINE N-METHYLTRANSFERASE"/>
    <property type="match status" value="1"/>
</dbReference>
<organism evidence="5 6">
    <name type="scientific">Cryptococcus gattii EJB2</name>
    <dbReference type="NCBI Taxonomy" id="1296103"/>
    <lineage>
        <taxon>Eukaryota</taxon>
        <taxon>Fungi</taxon>
        <taxon>Dikarya</taxon>
        <taxon>Basidiomycota</taxon>
        <taxon>Agaricomycotina</taxon>
        <taxon>Tremellomycetes</taxon>
        <taxon>Tremellales</taxon>
        <taxon>Cryptococcaceae</taxon>
        <taxon>Cryptococcus</taxon>
        <taxon>Cryptococcus gattii species complex</taxon>
    </lineage>
</organism>
<evidence type="ECO:0000256" key="3">
    <source>
        <dbReference type="ARBA" id="ARBA00022691"/>
    </source>
</evidence>
<dbReference type="Gene3D" id="3.90.1410.10">
    <property type="entry name" value="set domain protein methyltransferase, domain 1"/>
    <property type="match status" value="1"/>
</dbReference>
<evidence type="ECO:0000256" key="1">
    <source>
        <dbReference type="ARBA" id="ARBA00022603"/>
    </source>
</evidence>
<evidence type="ECO:0000313" key="5">
    <source>
        <dbReference type="EMBL" id="KIR82636.1"/>
    </source>
</evidence>
<keyword evidence="2" id="KW-0808">Transferase</keyword>
<feature type="compositionally biased region" description="Polar residues" evidence="4">
    <location>
        <begin position="94"/>
        <end position="126"/>
    </location>
</feature>
<dbReference type="SUPFAM" id="SSF82199">
    <property type="entry name" value="SET domain"/>
    <property type="match status" value="1"/>
</dbReference>
<protein>
    <recommendedName>
        <fullName evidence="7">SET domain-containing protein</fullName>
    </recommendedName>
</protein>